<sequence>MRTLTRAGLAAATAAVLALAPAGEALAAQGTFFYVGDNGEELNIDDPENGECYLLVSGARRAGNFTDTVAWVYAEHGCEGPVIMMTPGTMADFYDPIPHGVMFG</sequence>
<accession>A0A841FYU6</accession>
<keyword evidence="1" id="KW-0732">Signal</keyword>
<dbReference type="Proteomes" id="UP000548476">
    <property type="component" value="Unassembled WGS sequence"/>
</dbReference>
<comment type="caution">
    <text evidence="2">The sequence shown here is derived from an EMBL/GenBank/DDBJ whole genome shotgun (WGS) entry which is preliminary data.</text>
</comment>
<organism evidence="2 3">
    <name type="scientific">Phytomonospora endophytica</name>
    <dbReference type="NCBI Taxonomy" id="714109"/>
    <lineage>
        <taxon>Bacteria</taxon>
        <taxon>Bacillati</taxon>
        <taxon>Actinomycetota</taxon>
        <taxon>Actinomycetes</taxon>
        <taxon>Micromonosporales</taxon>
        <taxon>Micromonosporaceae</taxon>
        <taxon>Phytomonospora</taxon>
    </lineage>
</organism>
<proteinExistence type="predicted"/>
<dbReference type="EMBL" id="JACHGT010000011">
    <property type="protein sequence ID" value="MBB6037130.1"/>
    <property type="molecule type" value="Genomic_DNA"/>
</dbReference>
<name>A0A841FYU6_9ACTN</name>
<dbReference type="RefSeq" id="WP_184789951.1">
    <property type="nucleotide sequence ID" value="NZ_BONT01000106.1"/>
</dbReference>
<protein>
    <submittedName>
        <fullName evidence="2">Uncharacterized protein</fullName>
    </submittedName>
</protein>
<keyword evidence="3" id="KW-1185">Reference proteome</keyword>
<evidence type="ECO:0000256" key="1">
    <source>
        <dbReference type="SAM" id="SignalP"/>
    </source>
</evidence>
<feature type="chain" id="PRO_5032503156" evidence="1">
    <location>
        <begin position="28"/>
        <end position="104"/>
    </location>
</feature>
<gene>
    <name evidence="2" type="ORF">HNR73_005003</name>
</gene>
<reference evidence="2 3" key="1">
    <citation type="submission" date="2020-08" db="EMBL/GenBank/DDBJ databases">
        <title>Genomic Encyclopedia of Type Strains, Phase IV (KMG-IV): sequencing the most valuable type-strain genomes for metagenomic binning, comparative biology and taxonomic classification.</title>
        <authorList>
            <person name="Goeker M."/>
        </authorList>
    </citation>
    <scope>NUCLEOTIDE SEQUENCE [LARGE SCALE GENOMIC DNA]</scope>
    <source>
        <strain evidence="2 3">YIM 65646</strain>
    </source>
</reference>
<evidence type="ECO:0000313" key="3">
    <source>
        <dbReference type="Proteomes" id="UP000548476"/>
    </source>
</evidence>
<evidence type="ECO:0000313" key="2">
    <source>
        <dbReference type="EMBL" id="MBB6037130.1"/>
    </source>
</evidence>
<feature type="signal peptide" evidence="1">
    <location>
        <begin position="1"/>
        <end position="27"/>
    </location>
</feature>
<dbReference type="AlphaFoldDB" id="A0A841FYU6"/>